<name>A0A2A6CCG4_PRIPA</name>
<organism evidence="1 2">
    <name type="scientific">Pristionchus pacificus</name>
    <name type="common">Parasitic nematode worm</name>
    <dbReference type="NCBI Taxonomy" id="54126"/>
    <lineage>
        <taxon>Eukaryota</taxon>
        <taxon>Metazoa</taxon>
        <taxon>Ecdysozoa</taxon>
        <taxon>Nematoda</taxon>
        <taxon>Chromadorea</taxon>
        <taxon>Rhabditida</taxon>
        <taxon>Rhabditina</taxon>
        <taxon>Diplogasteromorpha</taxon>
        <taxon>Diplogasteroidea</taxon>
        <taxon>Neodiplogasteridae</taxon>
        <taxon>Pristionchus</taxon>
    </lineage>
</organism>
<accession>A0A8R1YD78</accession>
<dbReference type="EnsemblMetazoa" id="PPA11352.1">
    <property type="protein sequence ID" value="PPA11352.1"/>
    <property type="gene ID" value="WBGene00100906"/>
</dbReference>
<reference evidence="1" key="2">
    <citation type="submission" date="2022-06" db="UniProtKB">
        <authorList>
            <consortium name="EnsemblMetazoa"/>
        </authorList>
    </citation>
    <scope>IDENTIFICATION</scope>
    <source>
        <strain evidence="1">PS312</strain>
    </source>
</reference>
<evidence type="ECO:0000313" key="2">
    <source>
        <dbReference type="Proteomes" id="UP000005239"/>
    </source>
</evidence>
<accession>A0A2A6CCG4</accession>
<gene>
    <name evidence="1" type="primary">WBGene00100906</name>
</gene>
<reference evidence="2" key="1">
    <citation type="journal article" date="2008" name="Nat. Genet.">
        <title>The Pristionchus pacificus genome provides a unique perspective on nematode lifestyle and parasitism.</title>
        <authorList>
            <person name="Dieterich C."/>
            <person name="Clifton S.W."/>
            <person name="Schuster L.N."/>
            <person name="Chinwalla A."/>
            <person name="Delehaunty K."/>
            <person name="Dinkelacker I."/>
            <person name="Fulton L."/>
            <person name="Fulton R."/>
            <person name="Godfrey J."/>
            <person name="Minx P."/>
            <person name="Mitreva M."/>
            <person name="Roeseler W."/>
            <person name="Tian H."/>
            <person name="Witte H."/>
            <person name="Yang S.P."/>
            <person name="Wilson R.K."/>
            <person name="Sommer R.J."/>
        </authorList>
    </citation>
    <scope>NUCLEOTIDE SEQUENCE [LARGE SCALE GENOMIC DNA]</scope>
    <source>
        <strain evidence="2">PS312</strain>
    </source>
</reference>
<proteinExistence type="predicted"/>
<sequence>SLYLDLFPHVKPSGANGRSTCKMNLPIVISTPKNPKTHSVPNTFGFVRFLSERPHKTIRASKSTPTHAATRVMNTHRNKLLFRMAKDQTWVKRITLLTGSYRYAYFISRFLHEVRPRSFADQLPAIFEENFSAPQSEDNKTIEDWYLQRNKARFMAEIDLLEKMVRKVGILQFKQEMNDYMEAVRLRIGQIRMCLAQLKNFDSLKQCVLGFLGVLMTMGKFILHVDLPLAPDGLT</sequence>
<dbReference type="Proteomes" id="UP000005239">
    <property type="component" value="Unassembled WGS sequence"/>
</dbReference>
<protein>
    <submittedName>
        <fullName evidence="1">Uncharacterized protein</fullName>
    </submittedName>
</protein>
<keyword evidence="2" id="KW-1185">Reference proteome</keyword>
<dbReference type="AlphaFoldDB" id="A0A2A6CCG4"/>
<evidence type="ECO:0000313" key="1">
    <source>
        <dbReference type="EnsemblMetazoa" id="PPA11352.1"/>
    </source>
</evidence>